<evidence type="ECO:0000313" key="1">
    <source>
        <dbReference type="RefSeq" id="XP_013167355.1"/>
    </source>
</evidence>
<gene>
    <name evidence="1" type="primary">LOC106117539</name>
</gene>
<dbReference type="KEGG" id="pxu:106117539"/>
<name>A0AAJ7E8S0_PAPXU</name>
<sequence>MSIGKLEPFDLGSKQWPAYVRRVQQFIILNEIKSQLRVSLLITVVGDATYSLMCDLCSPALPEEKTFDELVRLVSEHLEPQRSEIAERHVFRLRRQEVGESLADYLKALKHLATTCNFREALEENLRDQFVSGLASEAMRSRIFAERSIRYKEAVELAFALEAAERHAGVSAVTGATATSGAGSGGEAAVDGMHRVSAQRGRGRGAKVGGGAGVCGCSAGGAERADGADAGAGGGLRELGGAERCWRCGKPHRADRCRFAQYNCDECGRRGHIKVMCKELRERGRLNGSRQNFVSDVSSDEDFFNINVMSEDDDSFILPLNHGRQLVALWRGVLAVN</sequence>
<dbReference type="AlphaFoldDB" id="A0AAJ7E8S0"/>
<dbReference type="RefSeq" id="XP_013167355.1">
    <property type="nucleotide sequence ID" value="XM_013311901.1"/>
</dbReference>
<dbReference type="Proteomes" id="UP000694872">
    <property type="component" value="Unplaced"/>
</dbReference>
<dbReference type="GeneID" id="106117539"/>
<organism evidence="1">
    <name type="scientific">Papilio xuthus</name>
    <name type="common">Asian swallowtail butterfly</name>
    <dbReference type="NCBI Taxonomy" id="66420"/>
    <lineage>
        <taxon>Eukaryota</taxon>
        <taxon>Metazoa</taxon>
        <taxon>Ecdysozoa</taxon>
        <taxon>Arthropoda</taxon>
        <taxon>Hexapoda</taxon>
        <taxon>Insecta</taxon>
        <taxon>Pterygota</taxon>
        <taxon>Neoptera</taxon>
        <taxon>Endopterygota</taxon>
        <taxon>Lepidoptera</taxon>
        <taxon>Glossata</taxon>
        <taxon>Ditrysia</taxon>
        <taxon>Papilionoidea</taxon>
        <taxon>Papilionidae</taxon>
        <taxon>Papilioninae</taxon>
        <taxon>Papilio</taxon>
    </lineage>
</organism>
<dbReference type="PANTHER" id="PTHR33198:SF19">
    <property type="entry name" value="CCHC-TYPE DOMAIN-CONTAINING PROTEIN"/>
    <property type="match status" value="1"/>
</dbReference>
<protein>
    <submittedName>
        <fullName evidence="1">Uncharacterized protein LOC106117539</fullName>
    </submittedName>
</protein>
<proteinExistence type="predicted"/>
<dbReference type="PANTHER" id="PTHR33198">
    <property type="entry name" value="ANK_REP_REGION DOMAIN-CONTAINING PROTEIN-RELATED"/>
    <property type="match status" value="1"/>
</dbReference>
<accession>A0AAJ7E8S0</accession>
<reference evidence="1" key="1">
    <citation type="submission" date="2025-08" db="UniProtKB">
        <authorList>
            <consortium name="RefSeq"/>
        </authorList>
    </citation>
    <scope>IDENTIFICATION</scope>
</reference>